<accession>A0ABW2G071</accession>
<feature type="domain" description="Helix-turn-helix" evidence="1">
    <location>
        <begin position="9"/>
        <end position="57"/>
    </location>
</feature>
<gene>
    <name evidence="2" type="ORF">ACFQMG_18900</name>
</gene>
<keyword evidence="3" id="KW-1185">Reference proteome</keyword>
<dbReference type="Proteomes" id="UP001596435">
    <property type="component" value="Unassembled WGS sequence"/>
</dbReference>
<evidence type="ECO:0000259" key="1">
    <source>
        <dbReference type="Pfam" id="PF12728"/>
    </source>
</evidence>
<dbReference type="InterPro" id="IPR009061">
    <property type="entry name" value="DNA-bd_dom_put_sf"/>
</dbReference>
<organism evidence="2 3">
    <name type="scientific">Kitasatospora paranensis</name>
    <dbReference type="NCBI Taxonomy" id="258053"/>
    <lineage>
        <taxon>Bacteria</taxon>
        <taxon>Bacillati</taxon>
        <taxon>Actinomycetota</taxon>
        <taxon>Actinomycetes</taxon>
        <taxon>Kitasatosporales</taxon>
        <taxon>Streptomycetaceae</taxon>
        <taxon>Kitasatospora</taxon>
    </lineage>
</organism>
<dbReference type="InterPro" id="IPR041657">
    <property type="entry name" value="HTH_17"/>
</dbReference>
<dbReference type="RefSeq" id="WP_345706778.1">
    <property type="nucleotide sequence ID" value="NZ_BAABKV010000001.1"/>
</dbReference>
<dbReference type="EMBL" id="JBHTAJ010000034">
    <property type="protein sequence ID" value="MFC7181622.1"/>
    <property type="molecule type" value="Genomic_DNA"/>
</dbReference>
<evidence type="ECO:0000313" key="3">
    <source>
        <dbReference type="Proteomes" id="UP001596435"/>
    </source>
</evidence>
<protein>
    <submittedName>
        <fullName evidence="2">Helix-turn-helix domain-containing protein</fullName>
    </submittedName>
</protein>
<dbReference type="Pfam" id="PF12728">
    <property type="entry name" value="HTH_17"/>
    <property type="match status" value="1"/>
</dbReference>
<dbReference type="InterPro" id="IPR010093">
    <property type="entry name" value="SinI_DNA-bd"/>
</dbReference>
<evidence type="ECO:0000313" key="2">
    <source>
        <dbReference type="EMBL" id="MFC7181622.1"/>
    </source>
</evidence>
<reference evidence="3" key="1">
    <citation type="journal article" date="2019" name="Int. J. Syst. Evol. Microbiol.">
        <title>The Global Catalogue of Microorganisms (GCM) 10K type strain sequencing project: providing services to taxonomists for standard genome sequencing and annotation.</title>
        <authorList>
            <consortium name="The Broad Institute Genomics Platform"/>
            <consortium name="The Broad Institute Genome Sequencing Center for Infectious Disease"/>
            <person name="Wu L."/>
            <person name="Ma J."/>
        </authorList>
    </citation>
    <scope>NUCLEOTIDE SEQUENCE [LARGE SCALE GENOMIC DNA]</scope>
    <source>
        <strain evidence="3">CGMCC 1.12859</strain>
    </source>
</reference>
<proteinExistence type="predicted"/>
<comment type="caution">
    <text evidence="2">The sequence shown here is derived from an EMBL/GenBank/DDBJ whole genome shotgun (WGS) entry which is preliminary data.</text>
</comment>
<sequence>MTTALPEAFTAEEVMAALRIGRSTLYDLLRSKELPSFTIGRSRRFDAADVAAYMRKRKMIEENA</sequence>
<dbReference type="SUPFAM" id="SSF46955">
    <property type="entry name" value="Putative DNA-binding domain"/>
    <property type="match status" value="1"/>
</dbReference>
<name>A0ABW2G071_9ACTN</name>
<dbReference type="NCBIfam" id="TIGR01764">
    <property type="entry name" value="excise"/>
    <property type="match status" value="1"/>
</dbReference>